<keyword evidence="3" id="KW-1185">Reference proteome</keyword>
<dbReference type="EMBL" id="PDCK01000045">
    <property type="protein sequence ID" value="PRQ16626.1"/>
    <property type="molecule type" value="Genomic_DNA"/>
</dbReference>
<evidence type="ECO:0000256" key="1">
    <source>
        <dbReference type="SAM" id="MobiDB-lite"/>
    </source>
</evidence>
<dbReference type="Gramene" id="PRQ16626">
    <property type="protein sequence ID" value="PRQ16626"/>
    <property type="gene ID" value="RchiOBHm_Chr7g0186271"/>
</dbReference>
<dbReference type="GO" id="GO:0005634">
    <property type="term" value="C:nucleus"/>
    <property type="evidence" value="ECO:0007669"/>
    <property type="project" value="TreeGrafter"/>
</dbReference>
<gene>
    <name evidence="2" type="ORF">RchiOBHm_Chr7g0186271</name>
</gene>
<keyword evidence="2" id="KW-0489">Methyltransferase</keyword>
<feature type="region of interest" description="Disordered" evidence="1">
    <location>
        <begin position="1"/>
        <end position="20"/>
    </location>
</feature>
<dbReference type="GO" id="GO:0032259">
    <property type="term" value="P:methylation"/>
    <property type="evidence" value="ECO:0007669"/>
    <property type="project" value="UniProtKB-KW"/>
</dbReference>
<comment type="caution">
    <text evidence="2">The sequence shown here is derived from an EMBL/GenBank/DDBJ whole genome shotgun (WGS) entry which is preliminary data.</text>
</comment>
<dbReference type="STRING" id="74649.A0A2P6P3X2"/>
<organism evidence="2 3">
    <name type="scientific">Rosa chinensis</name>
    <name type="common">China rose</name>
    <dbReference type="NCBI Taxonomy" id="74649"/>
    <lineage>
        <taxon>Eukaryota</taxon>
        <taxon>Viridiplantae</taxon>
        <taxon>Streptophyta</taxon>
        <taxon>Embryophyta</taxon>
        <taxon>Tracheophyta</taxon>
        <taxon>Spermatophyta</taxon>
        <taxon>Magnoliopsida</taxon>
        <taxon>eudicotyledons</taxon>
        <taxon>Gunneridae</taxon>
        <taxon>Pentapetalae</taxon>
        <taxon>rosids</taxon>
        <taxon>fabids</taxon>
        <taxon>Rosales</taxon>
        <taxon>Rosaceae</taxon>
        <taxon>Rosoideae</taxon>
        <taxon>Rosoideae incertae sedis</taxon>
        <taxon>Rosa</taxon>
    </lineage>
</organism>
<keyword evidence="2" id="KW-0808">Transferase</keyword>
<dbReference type="AlphaFoldDB" id="A0A2P6P3X2"/>
<dbReference type="EC" id="2.1.1.62" evidence="2"/>
<proteinExistence type="predicted"/>
<dbReference type="PANTHER" id="PTHR12829">
    <property type="entry name" value="N6-ADENOSINE-METHYLTRANSFERASE"/>
    <property type="match status" value="1"/>
</dbReference>
<accession>A0A2P6P3X2</accession>
<dbReference type="GO" id="GO:0016422">
    <property type="term" value="F:mRNA (2'-O-methyladenosine-N6-)-methyltransferase activity"/>
    <property type="evidence" value="ECO:0007669"/>
    <property type="project" value="UniProtKB-EC"/>
</dbReference>
<reference evidence="2 3" key="1">
    <citation type="journal article" date="2018" name="Nat. Genet.">
        <title>The Rosa genome provides new insights in the design of modern roses.</title>
        <authorList>
            <person name="Bendahmane M."/>
        </authorList>
    </citation>
    <scope>NUCLEOTIDE SEQUENCE [LARGE SCALE GENOMIC DNA]</scope>
    <source>
        <strain evidence="3">cv. Old Blush</strain>
    </source>
</reference>
<sequence length="158" mass="18175">MGQKGGMPNKSMKSEEEEEMKDLKALLSEKTCRELHKSKTGDLLYGIFLGIRFKTKSGSQLKEYCSSLTKEDCRRDCSFLDTCRHMKLDSTPDVSNMMAPPKPVKQRAEYCSEVELGQPQWINRDIHNFRMDILGQFGVIMADPPWDIHMELPYGNYS</sequence>
<evidence type="ECO:0000313" key="2">
    <source>
        <dbReference type="EMBL" id="PRQ16626.1"/>
    </source>
</evidence>
<protein>
    <submittedName>
        <fullName evidence="2">Putative mRNA (2'-O-methyladenosine-N(6)-)-methyltransferase</fullName>
        <ecNumber evidence="2">2.1.1.62</ecNumber>
    </submittedName>
</protein>
<name>A0A2P6P3X2_ROSCH</name>
<dbReference type="Proteomes" id="UP000238479">
    <property type="component" value="Chromosome 7"/>
</dbReference>
<evidence type="ECO:0000313" key="3">
    <source>
        <dbReference type="Proteomes" id="UP000238479"/>
    </source>
</evidence>
<dbReference type="GO" id="GO:0036396">
    <property type="term" value="C:RNA N6-methyladenosine methyltransferase complex"/>
    <property type="evidence" value="ECO:0007669"/>
    <property type="project" value="TreeGrafter"/>
</dbReference>
<dbReference type="PANTHER" id="PTHR12829:SF2">
    <property type="entry name" value="N6-ADENOSINE-METHYLTRANSFERASE MT-A70-LIKE"/>
    <property type="match status" value="1"/>
</dbReference>